<reference evidence="2 3" key="1">
    <citation type="submission" date="2024-02" db="EMBL/GenBank/DDBJ databases">
        <title>First draft genome assembly of two strains of Seiridium cardinale.</title>
        <authorList>
            <person name="Emiliani G."/>
            <person name="Scali E."/>
        </authorList>
    </citation>
    <scope>NUCLEOTIDE SEQUENCE [LARGE SCALE GENOMIC DNA]</scope>
    <source>
        <strain evidence="2 3">BM-138-000479</strain>
    </source>
</reference>
<gene>
    <name evidence="2" type="ORF">SCAR479_06576</name>
</gene>
<evidence type="ECO:0000256" key="1">
    <source>
        <dbReference type="SAM" id="MobiDB-lite"/>
    </source>
</evidence>
<sequence length="465" mass="53174">MGAVVWSPCQPPLEPNLSAAVEALAVTLQMISHQEAVRATTRLIHIDSHHILHGHIMNAHADDTFPPSVEAGFPLLSHMYTEMSGLNRLLHGNLTVLEGRKRRILYRLRVSLRDWKQRVSQSLTMPQEVDTGDETSSDGGKNETCHSLPPALHDIIFPPSRAVGTREARSSLMEFLLALEGLGEATGWLSSVAHDLEKGYDNLLRIAHETIAYHELWNISRRHETMPCRIVGRRYLRPHLSASAVPERPVLRWGYFSNVTDDEVSQGWWRYLLQLFLRRPLHKNVVECAEFTDATSQSMITFWDKPFQPVKIGIPLADRDEALGAVRNSSYRGWGELQSILWDPLYYCDDPNCVISQLMVNAARFQTVLSWIDDLSDSICDMEDALVYGVVARLRWRSLWLRLLDTLPQFRGNTSLSPLAGLYGPLHDRCEKRRQIWHGWHFSWESEPIKALKWIKRQQALLGLE</sequence>
<keyword evidence="3" id="KW-1185">Reference proteome</keyword>
<evidence type="ECO:0000313" key="2">
    <source>
        <dbReference type="EMBL" id="KAK9776838.1"/>
    </source>
</evidence>
<accession>A0ABR2XSQ0</accession>
<organism evidence="2 3">
    <name type="scientific">Seiridium cardinale</name>
    <dbReference type="NCBI Taxonomy" id="138064"/>
    <lineage>
        <taxon>Eukaryota</taxon>
        <taxon>Fungi</taxon>
        <taxon>Dikarya</taxon>
        <taxon>Ascomycota</taxon>
        <taxon>Pezizomycotina</taxon>
        <taxon>Sordariomycetes</taxon>
        <taxon>Xylariomycetidae</taxon>
        <taxon>Amphisphaeriales</taxon>
        <taxon>Sporocadaceae</taxon>
        <taxon>Seiridium</taxon>
    </lineage>
</organism>
<name>A0ABR2XSQ0_9PEZI</name>
<protein>
    <submittedName>
        <fullName evidence="2">Uncharacterized protein</fullName>
    </submittedName>
</protein>
<comment type="caution">
    <text evidence="2">The sequence shown here is derived from an EMBL/GenBank/DDBJ whole genome shotgun (WGS) entry which is preliminary data.</text>
</comment>
<dbReference type="Proteomes" id="UP001465668">
    <property type="component" value="Unassembled WGS sequence"/>
</dbReference>
<proteinExistence type="predicted"/>
<dbReference type="EMBL" id="JARVKM010000025">
    <property type="protein sequence ID" value="KAK9776838.1"/>
    <property type="molecule type" value="Genomic_DNA"/>
</dbReference>
<feature type="region of interest" description="Disordered" evidence="1">
    <location>
        <begin position="123"/>
        <end position="143"/>
    </location>
</feature>
<evidence type="ECO:0000313" key="3">
    <source>
        <dbReference type="Proteomes" id="UP001465668"/>
    </source>
</evidence>